<dbReference type="RefSeq" id="WP_173142200.1">
    <property type="nucleotide sequence ID" value="NZ_CBCSGW010000020.1"/>
</dbReference>
<keyword evidence="2" id="KW-0949">S-adenosyl-L-methionine</keyword>
<dbReference type="Gene3D" id="3.40.50.280">
    <property type="entry name" value="Cobalamin-binding domain"/>
    <property type="match status" value="1"/>
</dbReference>
<dbReference type="InterPro" id="IPR006158">
    <property type="entry name" value="Cobalamin-bd"/>
</dbReference>
<proteinExistence type="predicted"/>
<feature type="domain" description="B12-binding" evidence="6">
    <location>
        <begin position="4"/>
        <end position="141"/>
    </location>
</feature>
<evidence type="ECO:0000313" key="8">
    <source>
        <dbReference type="EMBL" id="NRN71036.1"/>
    </source>
</evidence>
<keyword evidence="3" id="KW-0479">Metal-binding</keyword>
<dbReference type="SFLD" id="SFLDG01082">
    <property type="entry name" value="B12-binding_domain_containing"/>
    <property type="match status" value="1"/>
</dbReference>
<dbReference type="PROSITE" id="PS51918">
    <property type="entry name" value="RADICAL_SAM"/>
    <property type="match status" value="1"/>
</dbReference>
<keyword evidence="4" id="KW-0408">Iron</keyword>
<organism evidence="8 9">
    <name type="scientific">Kibdelosporangium persicum</name>
    <dbReference type="NCBI Taxonomy" id="2698649"/>
    <lineage>
        <taxon>Bacteria</taxon>
        <taxon>Bacillati</taxon>
        <taxon>Actinomycetota</taxon>
        <taxon>Actinomycetes</taxon>
        <taxon>Pseudonocardiales</taxon>
        <taxon>Pseudonocardiaceae</taxon>
        <taxon>Kibdelosporangium</taxon>
    </lineage>
</organism>
<evidence type="ECO:0000256" key="5">
    <source>
        <dbReference type="ARBA" id="ARBA00023014"/>
    </source>
</evidence>
<dbReference type="Proteomes" id="UP000763557">
    <property type="component" value="Unassembled WGS sequence"/>
</dbReference>
<dbReference type="SUPFAM" id="SSF102114">
    <property type="entry name" value="Radical SAM enzymes"/>
    <property type="match status" value="1"/>
</dbReference>
<dbReference type="InterPro" id="IPR051198">
    <property type="entry name" value="BchE-like"/>
</dbReference>
<comment type="caution">
    <text evidence="8">The sequence shown here is derived from an EMBL/GenBank/DDBJ whole genome shotgun (WGS) entry which is preliminary data.</text>
</comment>
<dbReference type="Gene3D" id="3.80.30.20">
    <property type="entry name" value="tm_1862 like domain"/>
    <property type="match status" value="1"/>
</dbReference>
<dbReference type="SMART" id="SM00729">
    <property type="entry name" value="Elp3"/>
    <property type="match status" value="1"/>
</dbReference>
<dbReference type="Pfam" id="PF02310">
    <property type="entry name" value="B12-binding"/>
    <property type="match status" value="1"/>
</dbReference>
<name>A0ABX2FHZ0_9PSEU</name>
<dbReference type="PROSITE" id="PS51332">
    <property type="entry name" value="B12_BINDING"/>
    <property type="match status" value="1"/>
</dbReference>
<gene>
    <name evidence="8" type="ORF">GC106_83110</name>
</gene>
<dbReference type="InterPro" id="IPR058240">
    <property type="entry name" value="rSAM_sf"/>
</dbReference>
<evidence type="ECO:0000259" key="6">
    <source>
        <dbReference type="PROSITE" id="PS51332"/>
    </source>
</evidence>
<dbReference type="PANTHER" id="PTHR43409">
    <property type="entry name" value="ANAEROBIC MAGNESIUM-PROTOPORPHYRIN IX MONOMETHYL ESTER CYCLASE-RELATED"/>
    <property type="match status" value="1"/>
</dbReference>
<dbReference type="InterPro" id="IPR023404">
    <property type="entry name" value="rSAM_horseshoe"/>
</dbReference>
<dbReference type="InterPro" id="IPR034466">
    <property type="entry name" value="Methyltransferase_Class_B"/>
</dbReference>
<evidence type="ECO:0000313" key="9">
    <source>
        <dbReference type="Proteomes" id="UP000763557"/>
    </source>
</evidence>
<dbReference type="SFLD" id="SFLDG01123">
    <property type="entry name" value="methyltransferase_(Class_B)"/>
    <property type="match status" value="1"/>
</dbReference>
<dbReference type="EMBL" id="JAAATY010000049">
    <property type="protein sequence ID" value="NRN71036.1"/>
    <property type="molecule type" value="Genomic_DNA"/>
</dbReference>
<dbReference type="InterPro" id="IPR006638">
    <property type="entry name" value="Elp3/MiaA/NifB-like_rSAM"/>
</dbReference>
<evidence type="ECO:0000256" key="1">
    <source>
        <dbReference type="ARBA" id="ARBA00001966"/>
    </source>
</evidence>
<evidence type="ECO:0000259" key="7">
    <source>
        <dbReference type="PROSITE" id="PS51918"/>
    </source>
</evidence>
<dbReference type="PANTHER" id="PTHR43409:SF16">
    <property type="entry name" value="SLR0320 PROTEIN"/>
    <property type="match status" value="1"/>
</dbReference>
<dbReference type="InterPro" id="IPR007197">
    <property type="entry name" value="rSAM"/>
</dbReference>
<reference evidence="8 9" key="1">
    <citation type="submission" date="2020-01" db="EMBL/GenBank/DDBJ databases">
        <title>Kibdelosporangium persica a novel Actinomycetes from a hot desert in Iran.</title>
        <authorList>
            <person name="Safaei N."/>
            <person name="Zaburannyi N."/>
            <person name="Mueller R."/>
            <person name="Wink J."/>
        </authorList>
    </citation>
    <scope>NUCLEOTIDE SEQUENCE [LARGE SCALE GENOMIC DNA]</scope>
    <source>
        <strain evidence="8 9">4NS15</strain>
    </source>
</reference>
<comment type="cofactor">
    <cofactor evidence="1">
        <name>[4Fe-4S] cluster</name>
        <dbReference type="ChEBI" id="CHEBI:49883"/>
    </cofactor>
</comment>
<keyword evidence="5" id="KW-0411">Iron-sulfur</keyword>
<dbReference type="Pfam" id="PF04055">
    <property type="entry name" value="Radical_SAM"/>
    <property type="match status" value="1"/>
</dbReference>
<dbReference type="SFLD" id="SFLDS00029">
    <property type="entry name" value="Radical_SAM"/>
    <property type="match status" value="1"/>
</dbReference>
<protein>
    <submittedName>
        <fullName evidence="8">Radical SAM domain-containing protein</fullName>
    </submittedName>
</protein>
<accession>A0ABX2FHZ0</accession>
<feature type="domain" description="Radical SAM core" evidence="7">
    <location>
        <begin position="181"/>
        <end position="421"/>
    </location>
</feature>
<evidence type="ECO:0000256" key="4">
    <source>
        <dbReference type="ARBA" id="ARBA00023004"/>
    </source>
</evidence>
<sequence length="630" mass="71390">MGTKVTFVELTAYEGVLPLATGYLQAYASQDPEIAAECSFEIFSRNATSERTAIAEELVAKNSDVYAVSCYLWNMGTTKWLLQRLYEERPDAKIILGGPQVMNHLTKYVSPDRENTVVCNGEGERTFYGYLKQVVSGEMNLRSVNGLSFWQNGEAITTPKSERIKDLMEVPSPFTTGVYKPGEYISAILETNRGCPFNCGFCAWGAATNDKVYKFEDDRVRQDITWISENGFQSIFIADANWGIGPRDVEFTEFIVDCKNKNGLPYRVDMASAKNRPDRMAKITETLVEGGLVTSQTISLQTMDQNTLNLIQRANIRLSAYTTLQQTLRAKGINSNIELIWPLPGETLQSYRQGIAELCRLHADVVVTYPQLLLHNTPIYEQRDVFGVQTARVPSDIAEADIVIGTKWVNFAEYELGVWYAYLVHALYNVRGLYYLANYLDRHEISPFDEFFTKAVEYFQGRMDTQISLYFAESVKNLGNYDFRDSGMVAHMVLHAHRDEFNAMVADFVRKQPWWPHHPGAQAAFELDLLARPYIYAEPARTPDYEFEHIGHQPIDEHSAALTVPAEIGTLLSDLDMLSYDGPPPENVIITHADGRKMPYTPEWGLDNNALYCQGLFVCQREYVPTFEVA</sequence>
<evidence type="ECO:0000256" key="3">
    <source>
        <dbReference type="ARBA" id="ARBA00022723"/>
    </source>
</evidence>
<keyword evidence="9" id="KW-1185">Reference proteome</keyword>
<evidence type="ECO:0000256" key="2">
    <source>
        <dbReference type="ARBA" id="ARBA00022691"/>
    </source>
</evidence>